<name>A0A5B9DBH4_9ARCH</name>
<dbReference type="PANTHER" id="PTHR43798">
    <property type="entry name" value="MONOACYLGLYCEROL LIPASE"/>
    <property type="match status" value="1"/>
</dbReference>
<dbReference type="GO" id="GO:0016787">
    <property type="term" value="F:hydrolase activity"/>
    <property type="evidence" value="ECO:0007669"/>
    <property type="project" value="UniProtKB-KW"/>
</dbReference>
<dbReference type="PANTHER" id="PTHR43798:SF31">
    <property type="entry name" value="AB HYDROLASE SUPERFAMILY PROTEIN YCLE"/>
    <property type="match status" value="1"/>
</dbReference>
<keyword evidence="1 3" id="KW-0378">Hydrolase</keyword>
<dbReference type="AlphaFoldDB" id="A0A5B9DBH4"/>
<dbReference type="GO" id="GO:0016020">
    <property type="term" value="C:membrane"/>
    <property type="evidence" value="ECO:0007669"/>
    <property type="project" value="TreeGrafter"/>
</dbReference>
<dbReference type="InterPro" id="IPR050266">
    <property type="entry name" value="AB_hydrolase_sf"/>
</dbReference>
<evidence type="ECO:0000313" key="4">
    <source>
        <dbReference type="Proteomes" id="UP000321408"/>
    </source>
</evidence>
<feature type="domain" description="AB hydrolase-1" evidence="2">
    <location>
        <begin position="27"/>
        <end position="254"/>
    </location>
</feature>
<reference evidence="3 4" key="2">
    <citation type="journal article" date="2024" name="Int. J. Syst. Evol. Microbiol.">
        <title>Promethearchaeum syntrophicum gen. nov., sp. nov., an anaerobic, obligately syntrophic archaeon, the first isolate of the lineage 'Asgard' archaea, and proposal of the new archaeal phylum Promethearchaeota phyl. nov. and kingdom Promethearchaeati regn. nov.</title>
        <authorList>
            <person name="Imachi H."/>
            <person name="Nobu M.K."/>
            <person name="Kato S."/>
            <person name="Takaki Y."/>
            <person name="Miyazaki M."/>
            <person name="Miyata M."/>
            <person name="Ogawara M."/>
            <person name="Saito Y."/>
            <person name="Sakai S."/>
            <person name="Tahara Y.O."/>
            <person name="Takano Y."/>
            <person name="Tasumi E."/>
            <person name="Uematsu K."/>
            <person name="Yoshimura T."/>
            <person name="Itoh T."/>
            <person name="Ohkuma M."/>
            <person name="Takai K."/>
        </authorList>
    </citation>
    <scope>NUCLEOTIDE SEQUENCE [LARGE SCALE GENOMIC DNA]</scope>
    <source>
        <strain evidence="3 4">MK-D1</strain>
    </source>
</reference>
<dbReference type="Pfam" id="PF00561">
    <property type="entry name" value="Abhydrolase_1"/>
    <property type="match status" value="1"/>
</dbReference>
<gene>
    <name evidence="3" type="ORF">DSAG12_02201</name>
</gene>
<reference evidence="3 4" key="1">
    <citation type="journal article" date="2020" name="Nature">
        <title>Isolation of an archaeon at the prokaryote-eukaryote interface.</title>
        <authorList>
            <person name="Imachi H."/>
            <person name="Nobu M.K."/>
            <person name="Nakahara N."/>
            <person name="Morono Y."/>
            <person name="Ogawara M."/>
            <person name="Takaki Y."/>
            <person name="Takano Y."/>
            <person name="Uematsu K."/>
            <person name="Ikuta T."/>
            <person name="Ito M."/>
            <person name="Matsui Y."/>
            <person name="Miyazaki M."/>
            <person name="Murata K."/>
            <person name="Saito Y."/>
            <person name="Sakai S."/>
            <person name="Song C."/>
            <person name="Tasumi E."/>
            <person name="Yamanaka Y."/>
            <person name="Yamaguchi T."/>
            <person name="Kamagata Y."/>
            <person name="Tamaki H."/>
            <person name="Takai K."/>
        </authorList>
    </citation>
    <scope>NUCLEOTIDE SEQUENCE [LARGE SCALE GENOMIC DNA]</scope>
    <source>
        <strain evidence="3 4">MK-D1</strain>
    </source>
</reference>
<dbReference type="SUPFAM" id="SSF53474">
    <property type="entry name" value="alpha/beta-Hydrolases"/>
    <property type="match status" value="1"/>
</dbReference>
<dbReference type="Gene3D" id="3.40.50.1820">
    <property type="entry name" value="alpha/beta hydrolase"/>
    <property type="match status" value="1"/>
</dbReference>
<keyword evidence="4" id="KW-1185">Reference proteome</keyword>
<proteinExistence type="predicted"/>
<dbReference type="GeneID" id="41330190"/>
<dbReference type="InterPro" id="IPR029058">
    <property type="entry name" value="AB_hydrolase_fold"/>
</dbReference>
<evidence type="ECO:0000259" key="2">
    <source>
        <dbReference type="Pfam" id="PF00561"/>
    </source>
</evidence>
<protein>
    <submittedName>
        <fullName evidence="3">Alpha/beta fold hydrolase</fullName>
    </submittedName>
</protein>
<dbReference type="KEGG" id="psyt:DSAG12_02201"/>
<accession>A0A5B9DBH4</accession>
<evidence type="ECO:0000313" key="3">
    <source>
        <dbReference type="EMBL" id="QEE16371.1"/>
    </source>
</evidence>
<dbReference type="EMBL" id="CP042905">
    <property type="protein sequence ID" value="QEE16371.1"/>
    <property type="molecule type" value="Genomic_DNA"/>
</dbReference>
<dbReference type="InterPro" id="IPR000073">
    <property type="entry name" value="AB_hydrolase_1"/>
</dbReference>
<dbReference type="Proteomes" id="UP000321408">
    <property type="component" value="Chromosome"/>
</dbReference>
<sequence length="279" mass="31991">MPFFKNQLSLNVYYRVINGEKDHFPKIVLVHGYGSSLTMFAKQIPFLKKHFQIILFDAVGHGKSESSKEDLQENLIEQTVNDLQHLLNLLEIDSKFGFIGHSLFGSCVSLEYALSNPEKVSFLIILNGGTLKLDNTIRNIFWNLLPQFTRINFKKIAQTSIDTIIDRTLPFIHGAIEPEDIETSNSEKEILKEKIRAEILDMTELGLDPSPIICPCLIMGAELDNFAPFYMSKEMHDEIADSELHIVKMTGHFGLSQIFQEYNETIFNFLIKHKIIRNK</sequence>
<evidence type="ECO:0000256" key="1">
    <source>
        <dbReference type="ARBA" id="ARBA00022801"/>
    </source>
</evidence>
<dbReference type="RefSeq" id="WP_147663253.1">
    <property type="nucleotide sequence ID" value="NZ_CP042905.2"/>
</dbReference>
<organism evidence="3 4">
    <name type="scientific">Promethearchaeum syntrophicum</name>
    <dbReference type="NCBI Taxonomy" id="2594042"/>
    <lineage>
        <taxon>Archaea</taxon>
        <taxon>Promethearchaeati</taxon>
        <taxon>Promethearchaeota</taxon>
        <taxon>Promethearchaeia</taxon>
        <taxon>Promethearchaeales</taxon>
        <taxon>Promethearchaeaceae</taxon>
        <taxon>Promethearchaeum</taxon>
    </lineage>
</organism>